<proteinExistence type="predicted"/>
<accession>A0A7Y0EYI1</accession>
<dbReference type="EMBL" id="JAAIIG010000005">
    <property type="protein sequence ID" value="NMM98488.1"/>
    <property type="molecule type" value="Genomic_DNA"/>
</dbReference>
<sequence>MDIKERAEALREVATPGSRIGLTELSRSNAWRKTLAERGLLEIVDRTDTAGYLVSVESLNEMLDAINALESEVERFTMQQMFIARGDKEQWKTGADLSQSAQDSLSKRKEKVRAFLDGGQ</sequence>
<evidence type="ECO:0000313" key="1">
    <source>
        <dbReference type="EMBL" id="NMM98488.1"/>
    </source>
</evidence>
<evidence type="ECO:0000313" key="2">
    <source>
        <dbReference type="Proteomes" id="UP000543419"/>
    </source>
</evidence>
<comment type="caution">
    <text evidence="1">The sequence shown here is derived from an EMBL/GenBank/DDBJ whole genome shotgun (WGS) entry which is preliminary data.</text>
</comment>
<protein>
    <submittedName>
        <fullName evidence="1">Uncharacterized protein</fullName>
    </submittedName>
</protein>
<organism evidence="1 2">
    <name type="scientific">Bifidobacterium olomucense</name>
    <dbReference type="NCBI Taxonomy" id="2675324"/>
    <lineage>
        <taxon>Bacteria</taxon>
        <taxon>Bacillati</taxon>
        <taxon>Actinomycetota</taxon>
        <taxon>Actinomycetes</taxon>
        <taxon>Bifidobacteriales</taxon>
        <taxon>Bifidobacteriaceae</taxon>
        <taxon>Bifidobacterium</taxon>
    </lineage>
</organism>
<name>A0A7Y0EYI1_9BIFI</name>
<dbReference type="Proteomes" id="UP000543419">
    <property type="component" value="Unassembled WGS sequence"/>
</dbReference>
<dbReference type="AlphaFoldDB" id="A0A7Y0EYI1"/>
<gene>
    <name evidence="1" type="ORF">G1C97_1440</name>
</gene>
<keyword evidence="2" id="KW-1185">Reference proteome</keyword>
<reference evidence="1 2" key="1">
    <citation type="submission" date="2020-02" db="EMBL/GenBank/DDBJ databases">
        <title>Characterization of phylogenetic diversity of novel bifidobacterial species isolated in Czech ZOOs.</title>
        <authorList>
            <person name="Lugli G.A."/>
            <person name="Vera N.B."/>
            <person name="Ventura M."/>
        </authorList>
    </citation>
    <scope>NUCLEOTIDE SEQUENCE [LARGE SCALE GENOMIC DNA]</scope>
    <source>
        <strain evidence="1 2">DSM 109959</strain>
    </source>
</reference>
<dbReference type="RefSeq" id="WP_169241197.1">
    <property type="nucleotide sequence ID" value="NZ_JAAIIG010000005.1"/>
</dbReference>